<dbReference type="PROSITE" id="PS00551">
    <property type="entry name" value="MOLYBDOPTERIN_PROK_1"/>
    <property type="match status" value="1"/>
</dbReference>
<comment type="subunit">
    <text evidence="15">Component of the nitrate reductase NapAB complex composed of NapA and NapB.</text>
</comment>
<feature type="binding site" evidence="15">
    <location>
        <position position="85"/>
    </location>
    <ligand>
        <name>[4Fe-4S] cluster</name>
        <dbReference type="ChEBI" id="CHEBI:49883"/>
    </ligand>
</feature>
<dbReference type="Pfam" id="PF04879">
    <property type="entry name" value="Molybdop_Fe4S4"/>
    <property type="match status" value="1"/>
</dbReference>
<dbReference type="EC" id="1.9.6.1" evidence="15"/>
<proteinExistence type="inferred from homology"/>
<dbReference type="PANTHER" id="PTHR43105:SF11">
    <property type="entry name" value="PERIPLASMIC NITRATE REDUCTASE"/>
    <property type="match status" value="1"/>
</dbReference>
<dbReference type="HAMAP" id="MF_01630">
    <property type="entry name" value="Nitrate_reduct_NapA"/>
    <property type="match status" value="1"/>
</dbReference>
<evidence type="ECO:0000256" key="13">
    <source>
        <dbReference type="ARBA" id="ARBA00052176"/>
    </source>
</evidence>
<gene>
    <name evidence="15" type="primary">napA</name>
    <name evidence="17" type="ORF">IEN85_15240</name>
</gene>
<evidence type="ECO:0000256" key="15">
    <source>
        <dbReference type="HAMAP-Rule" id="MF_01630"/>
    </source>
</evidence>
<evidence type="ECO:0000256" key="4">
    <source>
        <dbReference type="ARBA" id="ARBA00022505"/>
    </source>
</evidence>
<feature type="binding site" evidence="15">
    <location>
        <position position="510"/>
    </location>
    <ligand>
        <name>Mo-bis(molybdopterin guanine dinucleotide)</name>
        <dbReference type="ChEBI" id="CHEBI:60539"/>
    </ligand>
</feature>
<dbReference type="InterPro" id="IPR041957">
    <property type="entry name" value="CT_Nitrate-R-NapA-like"/>
</dbReference>
<evidence type="ECO:0000256" key="7">
    <source>
        <dbReference type="ARBA" id="ARBA00022764"/>
    </source>
</evidence>
<comment type="function">
    <text evidence="14">Catalytic subunit of the periplasmic nitrate reductase complex NapAB. Receives electrons from NapB and catalyzes the reduction of nitrate to nitrite.</text>
</comment>
<feature type="binding site" evidence="15">
    <location>
        <position position="142"/>
    </location>
    <ligand>
        <name>Mo-bis(molybdopterin guanine dinucleotide)</name>
        <dbReference type="ChEBI" id="CHEBI:60539"/>
    </ligand>
</feature>
<dbReference type="GO" id="GO:0009325">
    <property type="term" value="C:nitrate reductase complex"/>
    <property type="evidence" value="ECO:0007669"/>
    <property type="project" value="TreeGrafter"/>
</dbReference>
<evidence type="ECO:0000256" key="1">
    <source>
        <dbReference type="ARBA" id="ARBA00008747"/>
    </source>
</evidence>
<comment type="subcellular location">
    <subcellularLocation>
        <location evidence="15">Secreted</location>
    </subcellularLocation>
    <text evidence="15">Membrane-associated.</text>
</comment>
<dbReference type="GO" id="GO:0042128">
    <property type="term" value="P:nitrate assimilation"/>
    <property type="evidence" value="ECO:0007669"/>
    <property type="project" value="UniProtKB-UniRule"/>
</dbReference>
<dbReference type="InterPro" id="IPR006311">
    <property type="entry name" value="TAT_signal"/>
</dbReference>
<feature type="binding site" evidence="15">
    <location>
        <position position="764"/>
    </location>
    <ligand>
        <name>substrate</name>
    </ligand>
</feature>
<dbReference type="GO" id="GO:0043546">
    <property type="term" value="F:molybdopterin cofactor binding"/>
    <property type="evidence" value="ECO:0007669"/>
    <property type="project" value="InterPro"/>
</dbReference>
<dbReference type="GO" id="GO:0030151">
    <property type="term" value="F:molybdenum ion binding"/>
    <property type="evidence" value="ECO:0007669"/>
    <property type="project" value="InterPro"/>
</dbReference>
<comment type="function">
    <text evidence="15">Catalytic subunit of the nitrate reductase complex NapAB. Receives electrons from NapB and catalyzes the reduction of nitrate to nitrite.</text>
</comment>
<protein>
    <recommendedName>
        <fullName evidence="15">Nitrate reductase</fullName>
        <ecNumber evidence="15">1.9.6.1</ecNumber>
    </recommendedName>
</protein>
<dbReference type="GO" id="GO:0005576">
    <property type="term" value="C:extracellular region"/>
    <property type="evidence" value="ECO:0007669"/>
    <property type="project" value="UniProtKB-SubCell"/>
</dbReference>
<dbReference type="EMBL" id="JACYFG010000038">
    <property type="protein sequence ID" value="MBD5780852.1"/>
    <property type="molecule type" value="Genomic_DNA"/>
</dbReference>
<dbReference type="InterPro" id="IPR006656">
    <property type="entry name" value="Mopterin_OxRdtase"/>
</dbReference>
<comment type="caution">
    <text evidence="15">Lacks conserved residue(s) required for the propagation of feature annotation.</text>
</comment>
<feature type="binding site" evidence="15">
    <location>
        <position position="167"/>
    </location>
    <ligand>
        <name>Mo-bis(molybdopterin guanine dinucleotide)</name>
        <dbReference type="ChEBI" id="CHEBI:60539"/>
    </ligand>
</feature>
<evidence type="ECO:0000256" key="9">
    <source>
        <dbReference type="ARBA" id="ARBA00023002"/>
    </source>
</evidence>
<feature type="binding site" evidence="15">
    <location>
        <position position="789"/>
    </location>
    <ligand>
        <name>Mo-bis(molybdopterin guanine dinucleotide)</name>
        <dbReference type="ChEBI" id="CHEBI:60539"/>
    </ligand>
</feature>
<dbReference type="PANTHER" id="PTHR43105">
    <property type="entry name" value="RESPIRATORY NITRATE REDUCTASE"/>
    <property type="match status" value="1"/>
</dbReference>
<dbReference type="InterPro" id="IPR027467">
    <property type="entry name" value="MopterinOxRdtase_cofactor_BS"/>
</dbReference>
<evidence type="ECO:0000256" key="3">
    <source>
        <dbReference type="ARBA" id="ARBA00022485"/>
    </source>
</evidence>
<dbReference type="CDD" id="cd02791">
    <property type="entry name" value="MopB_CT_Nitrate-R-NapA-like"/>
    <property type="match status" value="1"/>
</dbReference>
<feature type="binding site" evidence="15">
    <location>
        <begin position="688"/>
        <end position="697"/>
    </location>
    <ligand>
        <name>Mo-bis(molybdopterin guanine dinucleotide)</name>
        <dbReference type="ChEBI" id="CHEBI:60539"/>
    </ligand>
</feature>
<organism evidence="17 18">
    <name type="scientific">Pelagicoccus enzymogenes</name>
    <dbReference type="NCBI Taxonomy" id="2773457"/>
    <lineage>
        <taxon>Bacteria</taxon>
        <taxon>Pseudomonadati</taxon>
        <taxon>Verrucomicrobiota</taxon>
        <taxon>Opitutia</taxon>
        <taxon>Puniceicoccales</taxon>
        <taxon>Pelagicoccaceae</taxon>
        <taxon>Pelagicoccus</taxon>
    </lineage>
</organism>
<evidence type="ECO:0000256" key="11">
    <source>
        <dbReference type="ARBA" id="ARBA00023014"/>
    </source>
</evidence>
<keyword evidence="4 15" id="KW-0500">Molybdenum</keyword>
<dbReference type="FunFam" id="2.40.40.20:FF:000005">
    <property type="entry name" value="Periplasmic nitrate reductase"/>
    <property type="match status" value="1"/>
</dbReference>
<evidence type="ECO:0000256" key="10">
    <source>
        <dbReference type="ARBA" id="ARBA00023004"/>
    </source>
</evidence>
<evidence type="ECO:0000256" key="2">
    <source>
        <dbReference type="ARBA" id="ARBA00022448"/>
    </source>
</evidence>
<dbReference type="RefSeq" id="WP_191617960.1">
    <property type="nucleotide sequence ID" value="NZ_JACYFG010000038.1"/>
</dbReference>
<keyword evidence="12 15" id="KW-0534">Nitrate assimilation</keyword>
<feature type="binding site" evidence="15">
    <location>
        <begin position="254"/>
        <end position="256"/>
    </location>
    <ligand>
        <name>Mo-bis(molybdopterin guanine dinucleotide)</name>
        <dbReference type="ChEBI" id="CHEBI:60539"/>
    </ligand>
</feature>
<feature type="binding site" evidence="15">
    <location>
        <position position="772"/>
    </location>
    <ligand>
        <name>Mo-bis(molybdopterin guanine dinucleotide)</name>
        <dbReference type="ChEBI" id="CHEBI:60539"/>
    </ligand>
</feature>
<dbReference type="GO" id="GO:0045333">
    <property type="term" value="P:cellular respiration"/>
    <property type="evidence" value="ECO:0007669"/>
    <property type="project" value="UniProtKB-ARBA"/>
</dbReference>
<comment type="PTM">
    <text evidence="15">Predicted to be exported by the Tat system. The position of the signal peptide cleavage has not been experimentally proven.</text>
</comment>
<evidence type="ECO:0000256" key="12">
    <source>
        <dbReference type="ARBA" id="ARBA00023063"/>
    </source>
</evidence>
<dbReference type="Gene3D" id="3.40.50.740">
    <property type="match status" value="1"/>
</dbReference>
<feature type="binding site" evidence="15">
    <location>
        <position position="346"/>
    </location>
    <ligand>
        <name>Mo-bis(molybdopterin guanine dinucleotide)</name>
        <dbReference type="ChEBI" id="CHEBI:60539"/>
    </ligand>
</feature>
<feature type="binding site" evidence="15">
    <location>
        <position position="53"/>
    </location>
    <ligand>
        <name>[4Fe-4S] cluster</name>
        <dbReference type="ChEBI" id="CHEBI:49883"/>
    </ligand>
</feature>
<evidence type="ECO:0000256" key="8">
    <source>
        <dbReference type="ARBA" id="ARBA00022982"/>
    </source>
</evidence>
<dbReference type="Pfam" id="PF00384">
    <property type="entry name" value="Molybdopterin"/>
    <property type="match status" value="1"/>
</dbReference>
<evidence type="ECO:0000313" key="17">
    <source>
        <dbReference type="EMBL" id="MBD5780852.1"/>
    </source>
</evidence>
<feature type="binding site" evidence="15">
    <location>
        <begin position="487"/>
        <end position="488"/>
    </location>
    <ligand>
        <name>Mo-bis(molybdopterin guanine dinucleotide)</name>
        <dbReference type="ChEBI" id="CHEBI:60539"/>
    </ligand>
</feature>
<feature type="binding site" evidence="15">
    <location>
        <position position="537"/>
    </location>
    <ligand>
        <name>Mo-bis(molybdopterin guanine dinucleotide)</name>
        <dbReference type="ChEBI" id="CHEBI:60539"/>
    </ligand>
</feature>
<keyword evidence="10 15" id="KW-0408">Iron</keyword>
<dbReference type="Pfam" id="PF01568">
    <property type="entry name" value="Molydop_binding"/>
    <property type="match status" value="1"/>
</dbReference>
<comment type="catalytic activity">
    <reaction evidence="13 15">
        <text>2 Fe(II)-[cytochrome] + nitrate + 2 H(+) = 2 Fe(III)-[cytochrome] + nitrite + H2O</text>
        <dbReference type="Rhea" id="RHEA:12909"/>
        <dbReference type="Rhea" id="RHEA-COMP:11777"/>
        <dbReference type="Rhea" id="RHEA-COMP:11778"/>
        <dbReference type="ChEBI" id="CHEBI:15377"/>
        <dbReference type="ChEBI" id="CHEBI:15378"/>
        <dbReference type="ChEBI" id="CHEBI:16301"/>
        <dbReference type="ChEBI" id="CHEBI:17632"/>
        <dbReference type="ChEBI" id="CHEBI:29033"/>
        <dbReference type="ChEBI" id="CHEBI:29034"/>
        <dbReference type="EC" id="1.9.6.1"/>
    </reaction>
</comment>
<dbReference type="InterPro" id="IPR006963">
    <property type="entry name" value="Mopterin_OxRdtase_4Fe-4S_dom"/>
</dbReference>
<dbReference type="SMART" id="SM00926">
    <property type="entry name" value="Molybdop_Fe4S4"/>
    <property type="match status" value="1"/>
</dbReference>
<feature type="binding site" evidence="15">
    <location>
        <position position="57"/>
    </location>
    <ligand>
        <name>[4Fe-4S] cluster</name>
        <dbReference type="ChEBI" id="CHEBI:49883"/>
    </ligand>
</feature>
<accession>A0A927IG62</accession>
<keyword evidence="8 15" id="KW-0249">Electron transport</keyword>
<keyword evidence="9 15" id="KW-0560">Oxidoreductase</keyword>
<comment type="caution">
    <text evidence="17">The sequence shown here is derived from an EMBL/GenBank/DDBJ whole genome shotgun (WGS) entry which is preliminary data.</text>
</comment>
<keyword evidence="7" id="KW-0574">Periplasm</keyword>
<feature type="binding site" evidence="15">
    <location>
        <position position="350"/>
    </location>
    <ligand>
        <name>Mo-bis(molybdopterin guanine dinucleotide)</name>
        <dbReference type="ChEBI" id="CHEBI:60539"/>
    </ligand>
</feature>
<dbReference type="GO" id="GO:0009055">
    <property type="term" value="F:electron transfer activity"/>
    <property type="evidence" value="ECO:0007669"/>
    <property type="project" value="UniProtKB-UniRule"/>
</dbReference>
<dbReference type="GO" id="GO:0051539">
    <property type="term" value="F:4 iron, 4 sulfur cluster binding"/>
    <property type="evidence" value="ECO:0007669"/>
    <property type="project" value="UniProtKB-KW"/>
</dbReference>
<dbReference type="InterPro" id="IPR006657">
    <property type="entry name" value="MoPterin_dinucl-bd_dom"/>
</dbReference>
<dbReference type="SUPFAM" id="SSF50692">
    <property type="entry name" value="ADC-like"/>
    <property type="match status" value="1"/>
</dbReference>
<comment type="cofactor">
    <cofactor evidence="15">
        <name>Mo-bis(molybdopterin guanine dinucleotide)</name>
        <dbReference type="ChEBI" id="CHEBI:60539"/>
    </cofactor>
    <text evidence="15">Binds 1 molybdenum-bis(molybdopterin guanine dinucleotide) (Mo-bis-MGD) cofactor per subunit.</text>
</comment>
<keyword evidence="3 15" id="KW-0004">4Fe-4S</keyword>
<reference evidence="17" key="1">
    <citation type="submission" date="2020-09" db="EMBL/GenBank/DDBJ databases">
        <title>Pelagicoccus enzymogenes sp. nov. with an EPS production, isolated from marine sediment.</title>
        <authorList>
            <person name="Feng X."/>
        </authorList>
    </citation>
    <scope>NUCLEOTIDE SEQUENCE</scope>
    <source>
        <strain evidence="17">NFK12</strain>
    </source>
</reference>
<dbReference type="Gene3D" id="3.30.200.210">
    <property type="match status" value="1"/>
</dbReference>
<dbReference type="GO" id="GO:0016020">
    <property type="term" value="C:membrane"/>
    <property type="evidence" value="ECO:0007669"/>
    <property type="project" value="TreeGrafter"/>
</dbReference>
<dbReference type="GO" id="GO:0006777">
    <property type="term" value="P:Mo-molybdopterin cofactor biosynthetic process"/>
    <property type="evidence" value="ECO:0007669"/>
    <property type="project" value="UniProtKB-UniRule"/>
</dbReference>
<dbReference type="SUPFAM" id="SSF53706">
    <property type="entry name" value="Formate dehydrogenase/DMSO reductase, domains 1-3"/>
    <property type="match status" value="1"/>
</dbReference>
<dbReference type="InterPro" id="IPR010051">
    <property type="entry name" value="Periplasm_NO3_reductase_lsu"/>
</dbReference>
<feature type="binding site" evidence="15">
    <location>
        <position position="461"/>
    </location>
    <ligand>
        <name>Mo-bis(molybdopterin guanine dinucleotide)</name>
        <dbReference type="ChEBI" id="CHEBI:60539"/>
    </ligand>
</feature>
<evidence type="ECO:0000256" key="5">
    <source>
        <dbReference type="ARBA" id="ARBA00022723"/>
    </source>
</evidence>
<name>A0A927IG62_9BACT</name>
<comment type="cofactor">
    <cofactor evidence="15">
        <name>[4Fe-4S] cluster</name>
        <dbReference type="ChEBI" id="CHEBI:49883"/>
    </cofactor>
    <text evidence="15">Binds 1 [4Fe-4S] cluster.</text>
</comment>
<dbReference type="InterPro" id="IPR009010">
    <property type="entry name" value="Asp_de-COase-like_dom_sf"/>
</dbReference>
<keyword evidence="5 15" id="KW-0479">Metal-binding</keyword>
<sequence length="811" mass="91395">MTIDRRHFLKQTAMAAAVAAAHQRAFGKYENTQLEAAQGADGVKWDKAPCRFCGTGCHVRVGVKDDKVVAIQGEQLAEVNKGLLCVKGYHVGGILYGKDRLTQPQLRRNGKLETISWDEAIDVIAKRIYDKPEQFAIYGSGQWTIPEGYAAQKFIKGGLSNNHIDPNARLCMASAVTGYLSTHGVDEPAGCYTDLDECDVLIMWGNNPAEMHPVLFSRVIDRRSKGEKVTLIDIGTRRTRTSEYSDEYLEFRPQTDLAIANGIAHLLIENGTYDKQFVERFCNFRKDTEEASLFGQASTFEEYAELLKPYTPEYVSQLSGVPVDKIRLLGELFGRKDIRITSLWCMGVNQHTRGTNMNRLLHGIHLLSGHFGKPGDAPTSLTGQPSACGTAREVGTLAHALPGGRVVANESHRRDCEEVWNMPAGRINPKPGYHTVKMWEQFCTPTEEGGDISTVWVQVTNPGHTLPHLKKHFTNKAGLKDKFLIVSEVYPTATTKLADLVLPAAMWVEKNGVYGNSERRTQQWFKMVNPPGQARDDCWMTIAVARRLFEMGHPGMKDKDGNFIFSIQDESGAEVPVWEWERYYEVNADKQLFEEYRKLTYLKHKDVAPYDELVKARGLRWPVVKKADGKWHETPFRFMEFSDSYVEKGKQLQFYHSVTKDDKALIWFCPYEPATEEPDEAYPLWLCTGRVLEHWHSGTMTRRVPQLRNAMPHAYVEMHPEDAAAQGLGNGDLAVIETRRGKIELPVWLNGRGRPPKGTVFVPFFDENLLINEITLGDIDPISKEPDYKKCAAVVYKRPAGSRAGSPSPIR</sequence>
<dbReference type="GO" id="GO:0005506">
    <property type="term" value="F:iron ion binding"/>
    <property type="evidence" value="ECO:0007669"/>
    <property type="project" value="UniProtKB-UniRule"/>
</dbReference>
<dbReference type="GO" id="GO:0050140">
    <property type="term" value="F:nitrate reductase (cytochrome) activity"/>
    <property type="evidence" value="ECO:0007669"/>
    <property type="project" value="UniProtKB-EC"/>
</dbReference>
<feature type="binding site" evidence="15">
    <location>
        <position position="50"/>
    </location>
    <ligand>
        <name>[4Fe-4S] cluster</name>
        <dbReference type="ChEBI" id="CHEBI:49883"/>
    </ligand>
</feature>
<dbReference type="PROSITE" id="PS51669">
    <property type="entry name" value="4FE4S_MOW_BIS_MGD"/>
    <property type="match status" value="1"/>
</dbReference>
<feature type="binding site" evidence="15">
    <location>
        <position position="171"/>
    </location>
    <ligand>
        <name>Mo-bis(molybdopterin guanine dinucleotide)</name>
        <dbReference type="ChEBI" id="CHEBI:60539"/>
    </ligand>
</feature>
<keyword evidence="6 15" id="KW-0732">Signal</keyword>
<keyword evidence="2 15" id="KW-0813">Transport</keyword>
<keyword evidence="11 15" id="KW-0411">Iron-sulfur</keyword>
<evidence type="ECO:0000259" key="16">
    <source>
        <dbReference type="PROSITE" id="PS51669"/>
    </source>
</evidence>
<dbReference type="InterPro" id="IPR050123">
    <property type="entry name" value="Prok_molybdopt-oxidoreductase"/>
</dbReference>
<dbReference type="Gene3D" id="2.40.40.20">
    <property type="match status" value="1"/>
</dbReference>
<evidence type="ECO:0000256" key="6">
    <source>
        <dbReference type="ARBA" id="ARBA00022729"/>
    </source>
</evidence>
<evidence type="ECO:0000313" key="18">
    <source>
        <dbReference type="Proteomes" id="UP000622317"/>
    </source>
</evidence>
<keyword evidence="18" id="KW-1185">Reference proteome</keyword>
<dbReference type="PROSITE" id="PS51318">
    <property type="entry name" value="TAT"/>
    <property type="match status" value="1"/>
</dbReference>
<dbReference type="Gene3D" id="3.40.228.10">
    <property type="entry name" value="Dimethylsulfoxide Reductase, domain 2"/>
    <property type="match status" value="1"/>
</dbReference>
<dbReference type="Proteomes" id="UP000622317">
    <property type="component" value="Unassembled WGS sequence"/>
</dbReference>
<comment type="similarity">
    <text evidence="1 15">Belongs to the prokaryotic molybdopterin-containing oxidoreductase family. NasA/NapA/NarB subfamily.</text>
</comment>
<feature type="binding site" evidence="15">
    <location>
        <position position="87"/>
    </location>
    <ligand>
        <name>Mo-bis(molybdopterin guanine dinucleotide)</name>
        <dbReference type="ChEBI" id="CHEBI:60539"/>
    </ligand>
</feature>
<feature type="domain" description="4Fe-4S Mo/W bis-MGD-type" evidence="16">
    <location>
        <begin position="43"/>
        <end position="99"/>
    </location>
</feature>
<evidence type="ECO:0000256" key="14">
    <source>
        <dbReference type="ARBA" id="ARBA00055000"/>
    </source>
</evidence>
<dbReference type="AlphaFoldDB" id="A0A927IG62"/>